<dbReference type="Gene3D" id="3.30.710.10">
    <property type="entry name" value="Potassium Channel Kv1.1, Chain A"/>
    <property type="match status" value="1"/>
</dbReference>
<proteinExistence type="predicted"/>
<dbReference type="SUPFAM" id="SSF54695">
    <property type="entry name" value="POZ domain"/>
    <property type="match status" value="1"/>
</dbReference>
<name>A0A1S3HJW5_LINAN</name>
<accession>A0A1S3HJW5</accession>
<dbReference type="InterPro" id="IPR000210">
    <property type="entry name" value="BTB/POZ_dom"/>
</dbReference>
<dbReference type="RefSeq" id="XP_013385746.1">
    <property type="nucleotide sequence ID" value="XM_013530292.1"/>
</dbReference>
<evidence type="ECO:0000259" key="1">
    <source>
        <dbReference type="PROSITE" id="PS50097"/>
    </source>
</evidence>
<dbReference type="OMA" id="DLHEIAM"/>
<dbReference type="SMART" id="SM00225">
    <property type="entry name" value="BTB"/>
    <property type="match status" value="1"/>
</dbReference>
<dbReference type="AlphaFoldDB" id="A0A1S3HJW5"/>
<dbReference type="InParanoid" id="A0A1S3HJW5"/>
<dbReference type="GeneID" id="106155433"/>
<dbReference type="PANTHER" id="PTHR22744:SF17">
    <property type="entry name" value="BTB DOMAIN-CONTAINING PROTEIN"/>
    <property type="match status" value="1"/>
</dbReference>
<dbReference type="OrthoDB" id="409824at2759"/>
<gene>
    <name evidence="3" type="primary">LOC106155433</name>
</gene>
<dbReference type="STRING" id="7574.A0A1S3HJW5"/>
<organism evidence="2 3">
    <name type="scientific">Lingula anatina</name>
    <name type="common">Brachiopod</name>
    <name type="synonym">Lingula unguis</name>
    <dbReference type="NCBI Taxonomy" id="7574"/>
    <lineage>
        <taxon>Eukaryota</taxon>
        <taxon>Metazoa</taxon>
        <taxon>Spiralia</taxon>
        <taxon>Lophotrochozoa</taxon>
        <taxon>Brachiopoda</taxon>
        <taxon>Linguliformea</taxon>
        <taxon>Lingulata</taxon>
        <taxon>Lingulida</taxon>
        <taxon>Linguloidea</taxon>
        <taxon>Lingulidae</taxon>
        <taxon>Lingula</taxon>
    </lineage>
</organism>
<protein>
    <submittedName>
        <fullName evidence="3">BTB and MATH domain-containing protein 38-like</fullName>
    </submittedName>
</protein>
<sequence>MATKKAQLQQGNNLRDFTQRDELSDVTLIVQGEPLYVHKVYLAEWSPVWRAMFVANFREKSAQEIELPGKELEQMVELLHCIYPSQKAINEENVHFLLELAEEYQIEKIKQRCEVFLLSGNTDLESLLLAQRYCLDKLYTKCIEGATRLTLEDLEKCDEFQQLEPRTLNTIYKSKINTMRDYASYIKEKEVAMEKECNKVSRERDRIQSKLQTVKMLWETPSKRCYRHMGNTAMFDFSCRECNEKVYREIKKLCSELPNNRIN</sequence>
<dbReference type="PROSITE" id="PS50097">
    <property type="entry name" value="BTB"/>
    <property type="match status" value="1"/>
</dbReference>
<dbReference type="PANTHER" id="PTHR22744">
    <property type="entry name" value="HELIX LOOP HELIX PROTEIN 21-RELATED"/>
    <property type="match status" value="1"/>
</dbReference>
<dbReference type="InterPro" id="IPR011333">
    <property type="entry name" value="SKP1/BTB/POZ_sf"/>
</dbReference>
<dbReference type="Proteomes" id="UP000085678">
    <property type="component" value="Unplaced"/>
</dbReference>
<evidence type="ECO:0000313" key="3">
    <source>
        <dbReference type="RefSeq" id="XP_013385746.1"/>
    </source>
</evidence>
<feature type="domain" description="BTB" evidence="1">
    <location>
        <begin position="24"/>
        <end position="91"/>
    </location>
</feature>
<reference evidence="3" key="1">
    <citation type="submission" date="2025-08" db="UniProtKB">
        <authorList>
            <consortium name="RefSeq"/>
        </authorList>
    </citation>
    <scope>IDENTIFICATION</scope>
    <source>
        <tissue evidence="3">Gonads</tissue>
    </source>
</reference>
<dbReference type="KEGG" id="lak:106155433"/>
<dbReference type="Pfam" id="PF00651">
    <property type="entry name" value="BTB"/>
    <property type="match status" value="1"/>
</dbReference>
<keyword evidence="2" id="KW-1185">Reference proteome</keyword>
<evidence type="ECO:0000313" key="2">
    <source>
        <dbReference type="Proteomes" id="UP000085678"/>
    </source>
</evidence>